<keyword evidence="8" id="KW-1185">Reference proteome</keyword>
<keyword evidence="6" id="KW-0732">Signal</keyword>
<evidence type="ECO:0000256" key="6">
    <source>
        <dbReference type="RuleBase" id="RU365009"/>
    </source>
</evidence>
<feature type="signal peptide" evidence="6">
    <location>
        <begin position="1"/>
        <end position="20"/>
    </location>
</feature>
<evidence type="ECO:0000256" key="5">
    <source>
        <dbReference type="ARBA" id="ARBA00023157"/>
    </source>
</evidence>
<feature type="chain" id="PRO_5013987244" description="Hydrophobin" evidence="6">
    <location>
        <begin position="21"/>
        <end position="115"/>
    </location>
</feature>
<evidence type="ECO:0000256" key="2">
    <source>
        <dbReference type="ARBA" id="ARBA00010446"/>
    </source>
</evidence>
<evidence type="ECO:0000313" key="8">
    <source>
        <dbReference type="Proteomes" id="UP000053820"/>
    </source>
</evidence>
<dbReference type="SMART" id="SM00075">
    <property type="entry name" value="HYDRO"/>
    <property type="match status" value="1"/>
</dbReference>
<evidence type="ECO:0000313" key="7">
    <source>
        <dbReference type="EMBL" id="KIJ65102.1"/>
    </source>
</evidence>
<keyword evidence="3 6" id="KW-0134">Cell wall</keyword>
<comment type="subcellular location">
    <subcellularLocation>
        <location evidence="1 6">Secreted</location>
        <location evidence="1 6">Cell wall</location>
    </subcellularLocation>
</comment>
<dbReference type="GO" id="GO:0005199">
    <property type="term" value="F:structural constituent of cell wall"/>
    <property type="evidence" value="ECO:0007669"/>
    <property type="project" value="InterPro"/>
</dbReference>
<organism evidence="7 8">
    <name type="scientific">Hydnomerulius pinastri MD-312</name>
    <dbReference type="NCBI Taxonomy" id="994086"/>
    <lineage>
        <taxon>Eukaryota</taxon>
        <taxon>Fungi</taxon>
        <taxon>Dikarya</taxon>
        <taxon>Basidiomycota</taxon>
        <taxon>Agaricomycotina</taxon>
        <taxon>Agaricomycetes</taxon>
        <taxon>Agaricomycetidae</taxon>
        <taxon>Boletales</taxon>
        <taxon>Boletales incertae sedis</taxon>
        <taxon>Leucogyrophana</taxon>
    </lineage>
</organism>
<evidence type="ECO:0000256" key="1">
    <source>
        <dbReference type="ARBA" id="ARBA00004191"/>
    </source>
</evidence>
<dbReference type="Pfam" id="PF01185">
    <property type="entry name" value="Hydrophobin"/>
    <property type="match status" value="1"/>
</dbReference>
<dbReference type="GO" id="GO:0009277">
    <property type="term" value="C:fungal-type cell wall"/>
    <property type="evidence" value="ECO:0007669"/>
    <property type="project" value="InterPro"/>
</dbReference>
<sequence>MFSRISAVIFFFLFALMAAASPVREIAARATGQCNTGTISCCNSVQQANSAGVASLLGLLGVVGEITGQVGVQCSPISAIGLGSGATCQQQPVCCTGNSFNGLINLGCSPINLNL</sequence>
<comment type="similarity">
    <text evidence="2 6">Belongs to the fungal hydrophobin family.</text>
</comment>
<name>A0A0C9WGA8_9AGAM</name>
<dbReference type="AlphaFoldDB" id="A0A0C9WGA8"/>
<proteinExistence type="inferred from homology"/>
<dbReference type="InterPro" id="IPR001338">
    <property type="entry name" value="Class_I_Hydrophobin"/>
</dbReference>
<dbReference type="OrthoDB" id="4225815at2759"/>
<keyword evidence="4 6" id="KW-0964">Secreted</keyword>
<dbReference type="CDD" id="cd23507">
    <property type="entry name" value="hydrophobin_I"/>
    <property type="match status" value="1"/>
</dbReference>
<accession>A0A0C9WGA8</accession>
<reference evidence="7 8" key="1">
    <citation type="submission" date="2014-04" db="EMBL/GenBank/DDBJ databases">
        <title>Evolutionary Origins and Diversification of the Mycorrhizal Mutualists.</title>
        <authorList>
            <consortium name="DOE Joint Genome Institute"/>
            <consortium name="Mycorrhizal Genomics Consortium"/>
            <person name="Kohler A."/>
            <person name="Kuo A."/>
            <person name="Nagy L.G."/>
            <person name="Floudas D."/>
            <person name="Copeland A."/>
            <person name="Barry K.W."/>
            <person name="Cichocki N."/>
            <person name="Veneault-Fourrey C."/>
            <person name="LaButti K."/>
            <person name="Lindquist E.A."/>
            <person name="Lipzen A."/>
            <person name="Lundell T."/>
            <person name="Morin E."/>
            <person name="Murat C."/>
            <person name="Riley R."/>
            <person name="Ohm R."/>
            <person name="Sun H."/>
            <person name="Tunlid A."/>
            <person name="Henrissat B."/>
            <person name="Grigoriev I.V."/>
            <person name="Hibbett D.S."/>
            <person name="Martin F."/>
        </authorList>
    </citation>
    <scope>NUCLEOTIDE SEQUENCE [LARGE SCALE GENOMIC DNA]</scope>
    <source>
        <strain evidence="7 8">MD-312</strain>
    </source>
</reference>
<gene>
    <name evidence="7" type="ORF">HYDPIDRAFT_89074</name>
</gene>
<dbReference type="HOGENOM" id="CLU_105134_2_0_1"/>
<dbReference type="EMBL" id="KN839844">
    <property type="protein sequence ID" value="KIJ65102.1"/>
    <property type="molecule type" value="Genomic_DNA"/>
</dbReference>
<protein>
    <recommendedName>
        <fullName evidence="6">Hydrophobin</fullName>
    </recommendedName>
</protein>
<evidence type="ECO:0000256" key="4">
    <source>
        <dbReference type="ARBA" id="ARBA00022525"/>
    </source>
</evidence>
<dbReference type="Proteomes" id="UP000053820">
    <property type="component" value="Unassembled WGS sequence"/>
</dbReference>
<keyword evidence="5 6" id="KW-1015">Disulfide bond</keyword>
<evidence type="ECO:0000256" key="3">
    <source>
        <dbReference type="ARBA" id="ARBA00022512"/>
    </source>
</evidence>